<dbReference type="Gene3D" id="3.30.930.10">
    <property type="entry name" value="Bira Bifunctional Protein, Domain 2"/>
    <property type="match status" value="1"/>
</dbReference>
<dbReference type="PANTHER" id="PTHR43707">
    <property type="entry name" value="HISTIDYL-TRNA SYNTHETASE"/>
    <property type="match status" value="1"/>
</dbReference>
<accession>F6FH17</accession>
<dbReference type="GO" id="GO:0004821">
    <property type="term" value="F:histidine-tRNA ligase activity"/>
    <property type="evidence" value="ECO:0007669"/>
    <property type="project" value="UniProtKB-UniRule"/>
</dbReference>
<feature type="binding site" evidence="8">
    <location>
        <position position="251"/>
    </location>
    <ligand>
        <name>L-histidine</name>
        <dbReference type="ChEBI" id="CHEBI:57595"/>
    </ligand>
</feature>
<dbReference type="InterPro" id="IPR036621">
    <property type="entry name" value="Anticodon-bd_dom_sf"/>
</dbReference>
<evidence type="ECO:0000256" key="2">
    <source>
        <dbReference type="ARBA" id="ARBA00022490"/>
    </source>
</evidence>
<protein>
    <recommendedName>
        <fullName evidence="7">Histidine--tRNA ligase</fullName>
        <ecNumber evidence="7">6.1.1.21</ecNumber>
    </recommendedName>
    <alternativeName>
        <fullName evidence="7">Histidyl-tRNA synthetase</fullName>
        <shortName evidence="7">HisRS</shortName>
    </alternativeName>
</protein>
<dbReference type="CDD" id="cd00773">
    <property type="entry name" value="HisRS-like_core"/>
    <property type="match status" value="1"/>
</dbReference>
<keyword evidence="5 7" id="KW-0030">Aminoacyl-tRNA synthetase</keyword>
<gene>
    <name evidence="7 10" type="primary">hisS</name>
    <name evidence="10" type="ordered locus">MHF_1492</name>
</gene>
<dbReference type="GO" id="GO:0005737">
    <property type="term" value="C:cytoplasm"/>
    <property type="evidence" value="ECO:0007669"/>
    <property type="project" value="UniProtKB-SubCell"/>
</dbReference>
<dbReference type="AlphaFoldDB" id="F6FH17"/>
<dbReference type="InterPro" id="IPR015807">
    <property type="entry name" value="His-tRNA-ligase"/>
</dbReference>
<dbReference type="EC" id="6.1.1.21" evidence="7"/>
<feature type="binding site" evidence="8">
    <location>
        <position position="107"/>
    </location>
    <ligand>
        <name>L-histidine</name>
        <dbReference type="ChEBI" id="CHEBI:57595"/>
    </ligand>
</feature>
<evidence type="ECO:0000256" key="5">
    <source>
        <dbReference type="ARBA" id="ARBA00023146"/>
    </source>
</evidence>
<dbReference type="PROSITE" id="PS50862">
    <property type="entry name" value="AA_TRNA_LIGASE_II"/>
    <property type="match status" value="1"/>
</dbReference>
<sequence length="407" mass="47154">MQKPRGTRDLFGTEIFRYREITSKLRRILEGYGYTEIRTPTFEHKEVFLGCEDDFLLSNKEIFHIEGGKYILRPENTASVARAVCENKLIHTEVLPLQYYYLGSFFRYERPQKGRYREFTQFGVEKVGGASIEDDLEIILLVSEILRSFGLNLELSLNYLGNKEVKAAWNEQLKSYFRPFKDQLSEVSRERIDSNPLRILDDKEDSKLDFVKNAPSIKSFFSDGDKESISRIEEFLKVSRISFNWDPSLVRGIDYYTGLIYEWKYKDLTVIAGGRYDELFNGFGASIPSLGFAIGIERFKDLLEECGYAWENREPRPIYIASLLGLDTNLLEAISTIRNNGFVVRTNWGINSIKKHLKRAVALKSKAILIYGDREREEERVTIKDLDSQSEVSISLRDTESLLKHIS</sequence>
<feature type="binding site" evidence="8">
    <location>
        <position position="121"/>
    </location>
    <ligand>
        <name>L-histidine</name>
        <dbReference type="ChEBI" id="CHEBI:57595"/>
    </ligand>
</feature>
<keyword evidence="4 7" id="KW-0067">ATP-binding</keyword>
<organism evidence="10 11">
    <name type="scientific">Mycoplasma haemofelis (strain Ohio2)</name>
    <dbReference type="NCBI Taxonomy" id="859194"/>
    <lineage>
        <taxon>Bacteria</taxon>
        <taxon>Bacillati</taxon>
        <taxon>Mycoplasmatota</taxon>
        <taxon>Mollicutes</taxon>
        <taxon>Mycoplasmataceae</taxon>
        <taxon>Mycoplasma</taxon>
    </lineage>
</organism>
<dbReference type="GO" id="GO:0005524">
    <property type="term" value="F:ATP binding"/>
    <property type="evidence" value="ECO:0007669"/>
    <property type="project" value="UniProtKB-UniRule"/>
</dbReference>
<dbReference type="InterPro" id="IPR045864">
    <property type="entry name" value="aa-tRNA-synth_II/BPL/LPL"/>
</dbReference>
<evidence type="ECO:0000256" key="8">
    <source>
        <dbReference type="PIRSR" id="PIRSR001549-1"/>
    </source>
</evidence>
<dbReference type="Gene3D" id="3.40.50.800">
    <property type="entry name" value="Anticodon-binding domain"/>
    <property type="match status" value="1"/>
</dbReference>
<dbReference type="GO" id="GO:0006427">
    <property type="term" value="P:histidyl-tRNA aminoacylation"/>
    <property type="evidence" value="ECO:0007669"/>
    <property type="project" value="UniProtKB-UniRule"/>
</dbReference>
<dbReference type="InterPro" id="IPR041715">
    <property type="entry name" value="HisRS-like_core"/>
</dbReference>
<dbReference type="SUPFAM" id="SSF55681">
    <property type="entry name" value="Class II aaRS and biotin synthetases"/>
    <property type="match status" value="1"/>
</dbReference>
<dbReference type="PANTHER" id="PTHR43707:SF1">
    <property type="entry name" value="HISTIDINE--TRNA LIGASE, MITOCHONDRIAL-RELATED"/>
    <property type="match status" value="1"/>
</dbReference>
<comment type="subunit">
    <text evidence="7">Homodimer.</text>
</comment>
<comment type="similarity">
    <text evidence="1 7">Belongs to the class-II aminoacyl-tRNA synthetase family.</text>
</comment>
<evidence type="ECO:0000256" key="3">
    <source>
        <dbReference type="ARBA" id="ARBA00022741"/>
    </source>
</evidence>
<dbReference type="InterPro" id="IPR004154">
    <property type="entry name" value="Anticodon-bd"/>
</dbReference>
<dbReference type="InterPro" id="IPR006195">
    <property type="entry name" value="aa-tRNA-synth_II"/>
</dbReference>
<name>F6FH17_MYCHI</name>
<comment type="subcellular location">
    <subcellularLocation>
        <location evidence="7">Cytoplasm</location>
    </subcellularLocation>
</comment>
<evidence type="ECO:0000256" key="7">
    <source>
        <dbReference type="HAMAP-Rule" id="MF_00127"/>
    </source>
</evidence>
<evidence type="ECO:0000259" key="9">
    <source>
        <dbReference type="PROSITE" id="PS50862"/>
    </source>
</evidence>
<dbReference type="PIRSF" id="PIRSF001549">
    <property type="entry name" value="His-tRNA_synth"/>
    <property type="match status" value="1"/>
</dbReference>
<keyword evidence="3 7" id="KW-0547">Nucleotide-binding</keyword>
<keyword evidence="7" id="KW-0648">Protein biosynthesis</keyword>
<reference evidence="10 11" key="1">
    <citation type="journal article" date="2011" name="J. Bacteriol.">
        <title>Complete genome sequences of two hemotropic Mycoplasmas, Mycoplasma haemofelis strain Ohio2 and Mycoplasma suis strain Illinois.</title>
        <authorList>
            <person name="Messick J.B."/>
            <person name="Santos A.P."/>
            <person name="Guimaraes A.M."/>
        </authorList>
    </citation>
    <scope>NUCLEOTIDE SEQUENCE [LARGE SCALE GENOMIC DNA]</scope>
    <source>
        <strain evidence="10 11">Ohio2</strain>
    </source>
</reference>
<dbReference type="HAMAP" id="MF_00127">
    <property type="entry name" value="His_tRNA_synth"/>
    <property type="match status" value="1"/>
</dbReference>
<dbReference type="Pfam" id="PF03129">
    <property type="entry name" value="HGTP_anticodon"/>
    <property type="match status" value="1"/>
</dbReference>
<dbReference type="NCBIfam" id="TIGR00442">
    <property type="entry name" value="hisS"/>
    <property type="match status" value="1"/>
</dbReference>
<dbReference type="KEGG" id="mhf:MHF_1492"/>
<dbReference type="EMBL" id="CP002808">
    <property type="protein sequence ID" value="AEG73726.1"/>
    <property type="molecule type" value="Genomic_DNA"/>
</dbReference>
<feature type="domain" description="Aminoacyl-transfer RNA synthetases class-II family profile" evidence="9">
    <location>
        <begin position="5"/>
        <end position="317"/>
    </location>
</feature>
<dbReference type="STRING" id="859194.MHF_1492"/>
<dbReference type="Pfam" id="PF13393">
    <property type="entry name" value="tRNA-synt_His"/>
    <property type="match status" value="1"/>
</dbReference>
<dbReference type="InterPro" id="IPR004516">
    <property type="entry name" value="HisRS/HisZ"/>
</dbReference>
<evidence type="ECO:0000256" key="4">
    <source>
        <dbReference type="ARBA" id="ARBA00022840"/>
    </source>
</evidence>
<keyword evidence="2 7" id="KW-0963">Cytoplasm</keyword>
<proteinExistence type="inferred from homology"/>
<keyword evidence="7 10" id="KW-0436">Ligase</keyword>
<dbReference type="eggNOG" id="COG0124">
    <property type="taxonomic scope" value="Bacteria"/>
</dbReference>
<dbReference type="BioCyc" id="MHAE859194:G1GR7-1489-MONOMER"/>
<evidence type="ECO:0000313" key="11">
    <source>
        <dbReference type="Proteomes" id="UP000007952"/>
    </source>
</evidence>
<evidence type="ECO:0000256" key="1">
    <source>
        <dbReference type="ARBA" id="ARBA00008226"/>
    </source>
</evidence>
<evidence type="ECO:0000313" key="10">
    <source>
        <dbReference type="EMBL" id="AEG73726.1"/>
    </source>
</evidence>
<dbReference type="HOGENOM" id="CLU_025113_1_1_14"/>
<feature type="binding site" evidence="8">
    <location>
        <begin position="75"/>
        <end position="77"/>
    </location>
    <ligand>
        <name>L-histidine</name>
        <dbReference type="ChEBI" id="CHEBI:57595"/>
    </ligand>
</feature>
<dbReference type="Proteomes" id="UP000007952">
    <property type="component" value="Chromosome"/>
</dbReference>
<feature type="binding site" evidence="8">
    <location>
        <begin position="255"/>
        <end position="256"/>
    </location>
    <ligand>
        <name>L-histidine</name>
        <dbReference type="ChEBI" id="CHEBI:57595"/>
    </ligand>
</feature>
<comment type="catalytic activity">
    <reaction evidence="6 7">
        <text>tRNA(His) + L-histidine + ATP = L-histidyl-tRNA(His) + AMP + diphosphate + H(+)</text>
        <dbReference type="Rhea" id="RHEA:17313"/>
        <dbReference type="Rhea" id="RHEA-COMP:9665"/>
        <dbReference type="Rhea" id="RHEA-COMP:9689"/>
        <dbReference type="ChEBI" id="CHEBI:15378"/>
        <dbReference type="ChEBI" id="CHEBI:30616"/>
        <dbReference type="ChEBI" id="CHEBI:33019"/>
        <dbReference type="ChEBI" id="CHEBI:57595"/>
        <dbReference type="ChEBI" id="CHEBI:78442"/>
        <dbReference type="ChEBI" id="CHEBI:78527"/>
        <dbReference type="ChEBI" id="CHEBI:456215"/>
        <dbReference type="EC" id="6.1.1.21"/>
    </reaction>
</comment>
<reference key="2">
    <citation type="submission" date="2011-05" db="EMBL/GenBank/DDBJ databases">
        <title>The Genome of Mycoplasma haemofelis Strain Ohio2, a pathogenic hemoplasma of the cat.</title>
        <authorList>
            <person name="Santos A.P."/>
            <person name="Guimaraes A.M.S."/>
            <person name="SanMiguel P.J."/>
            <person name="Martin S.W."/>
            <person name="Messick J.B."/>
        </authorList>
    </citation>
    <scope>NUCLEOTIDE SEQUENCE</scope>
    <source>
        <strain>Ohio2</strain>
    </source>
</reference>
<evidence type="ECO:0000256" key="6">
    <source>
        <dbReference type="ARBA" id="ARBA00047639"/>
    </source>
</evidence>
<feature type="binding site" evidence="8">
    <location>
        <position position="125"/>
    </location>
    <ligand>
        <name>L-histidine</name>
        <dbReference type="ChEBI" id="CHEBI:57595"/>
    </ligand>
</feature>
<dbReference type="SUPFAM" id="SSF52954">
    <property type="entry name" value="Class II aaRS ABD-related"/>
    <property type="match status" value="1"/>
</dbReference>